<feature type="signal peptide" evidence="3">
    <location>
        <begin position="1"/>
        <end position="27"/>
    </location>
</feature>
<proteinExistence type="predicted"/>
<protein>
    <recommendedName>
        <fullName evidence="6">PDZ domain-containing protein</fullName>
    </recommendedName>
</protein>
<dbReference type="InterPro" id="IPR036034">
    <property type="entry name" value="PDZ_sf"/>
</dbReference>
<feature type="region of interest" description="Disordered" evidence="1">
    <location>
        <begin position="338"/>
        <end position="360"/>
    </location>
</feature>
<evidence type="ECO:0000313" key="5">
    <source>
        <dbReference type="Proteomes" id="UP000291116"/>
    </source>
</evidence>
<keyword evidence="2" id="KW-0472">Membrane</keyword>
<dbReference type="Gene3D" id="2.60.40.420">
    <property type="entry name" value="Cupredoxins - blue copper proteins"/>
    <property type="match status" value="1"/>
</dbReference>
<evidence type="ECO:0000256" key="2">
    <source>
        <dbReference type="SAM" id="Phobius"/>
    </source>
</evidence>
<sequence length="674" mass="71276">MVSLSHSPGGILRVLLAASWLATVVLGQDRTLYTGWTMKFDNTPYPTQTAFVGDKLTFIWTIDNLQNVFIHPTNDCTQTGRIAIGNQSPTEYVFQPEDAGKSLFFACDIDDRCEEYGMRLIVNVISLDNNNDEDNTPAVSLTQEPTAAPEFFKFRTQSPTFAPIAPSEPARTPEPTIAATDFPTWAPPVVPTDVPTVSPTPDPTGFPTARPTASPTDSPTVSPTLTPTTPPNPLPTFPPTDRPTTLEPTVAPATPGPTVSPTIADNGSDGTTRVAMRGLQMTLTGADAFSDETQSAWRGETEAFVTSHYESDHRGISFVTSIAVTNHEALSPSRFRQLVRGRGDGTPNTRGGPNDRRLQESSVVVTYDQVVSYRDASGKVFSEAYLATSAFAFSEQRANYVEGLRATGDPVLEAVTDSSPVTIGSKTTPTEAPVSTPVPRPSPTPKSGGLSTTAIIGIACGAAAVLVLAALVAIYSRGGSGDPEPDEDGDSPPKKISIKEDEVSTLAGPTITNPNTGAGERSIGTVDYDYSKAYGNGEHSLSSAGGTFGSNTQNISFPMNADATGAALGPYGEDGTYENQFRPGAKVKEEILTIFAPPGKLGVVIDTPDDGAPLVHAVKDTSVVVDKVKVGDKLVAVDDEDVRTLSAIKVSKLISRKSANPSRKLTILRTTQIG</sequence>
<keyword evidence="2" id="KW-1133">Transmembrane helix</keyword>
<evidence type="ECO:0000313" key="4">
    <source>
        <dbReference type="EMBL" id="VEU39257.1"/>
    </source>
</evidence>
<feature type="transmembrane region" description="Helical" evidence="2">
    <location>
        <begin position="454"/>
        <end position="475"/>
    </location>
</feature>
<dbReference type="SUPFAM" id="SSF49503">
    <property type="entry name" value="Cupredoxins"/>
    <property type="match status" value="1"/>
</dbReference>
<feature type="compositionally biased region" description="Low complexity" evidence="1">
    <location>
        <begin position="211"/>
        <end position="227"/>
    </location>
</feature>
<reference evidence="4 5" key="1">
    <citation type="submission" date="2019-01" db="EMBL/GenBank/DDBJ databases">
        <authorList>
            <person name="Ferrante I. M."/>
        </authorList>
    </citation>
    <scope>NUCLEOTIDE SEQUENCE [LARGE SCALE GENOMIC DNA]</scope>
    <source>
        <strain evidence="4 5">B856</strain>
    </source>
</reference>
<dbReference type="Gene3D" id="2.30.42.10">
    <property type="match status" value="1"/>
</dbReference>
<keyword evidence="5" id="KW-1185">Reference proteome</keyword>
<feature type="chain" id="PRO_5019359167" description="PDZ domain-containing protein" evidence="3">
    <location>
        <begin position="28"/>
        <end position="674"/>
    </location>
</feature>
<feature type="compositionally biased region" description="Polar residues" evidence="1">
    <location>
        <begin position="420"/>
        <end position="430"/>
    </location>
</feature>
<dbReference type="PANTHER" id="PTHR38909:SF1">
    <property type="entry name" value="G PROTEIN GAMMA DOMAIN-CONTAINING PROTEIN"/>
    <property type="match status" value="1"/>
</dbReference>
<dbReference type="PANTHER" id="PTHR38909">
    <property type="entry name" value="G PROTEIN GAMMA DOMAIN-CONTAINING PROTEIN"/>
    <property type="match status" value="1"/>
</dbReference>
<evidence type="ECO:0008006" key="6">
    <source>
        <dbReference type="Google" id="ProtNLM"/>
    </source>
</evidence>
<feature type="compositionally biased region" description="Low complexity" evidence="1">
    <location>
        <begin position="242"/>
        <end position="262"/>
    </location>
</feature>
<feature type="region of interest" description="Disordered" evidence="1">
    <location>
        <begin position="193"/>
        <end position="268"/>
    </location>
</feature>
<feature type="compositionally biased region" description="Basic and acidic residues" evidence="1">
    <location>
        <begin position="491"/>
        <end position="502"/>
    </location>
</feature>
<accession>A0A448ZB14</accession>
<dbReference type="SUPFAM" id="SSF50156">
    <property type="entry name" value="PDZ domain-like"/>
    <property type="match status" value="1"/>
</dbReference>
<feature type="compositionally biased region" description="Pro residues" evidence="1">
    <location>
        <begin position="228"/>
        <end position="241"/>
    </location>
</feature>
<feature type="region of interest" description="Disordered" evidence="1">
    <location>
        <begin position="478"/>
        <end position="520"/>
    </location>
</feature>
<dbReference type="EMBL" id="CAACVS010000213">
    <property type="protein sequence ID" value="VEU39257.1"/>
    <property type="molecule type" value="Genomic_DNA"/>
</dbReference>
<keyword evidence="3" id="KW-0732">Signal</keyword>
<keyword evidence="2" id="KW-0812">Transmembrane</keyword>
<dbReference type="InterPro" id="IPR008972">
    <property type="entry name" value="Cupredoxin"/>
</dbReference>
<name>A0A448ZB14_9STRA</name>
<gene>
    <name evidence="4" type="ORF">PSNMU_V1.4_AUG-EV-PASAV3_0061010</name>
</gene>
<evidence type="ECO:0000256" key="1">
    <source>
        <dbReference type="SAM" id="MobiDB-lite"/>
    </source>
</evidence>
<dbReference type="AlphaFoldDB" id="A0A448ZB14"/>
<organism evidence="4 5">
    <name type="scientific">Pseudo-nitzschia multistriata</name>
    <dbReference type="NCBI Taxonomy" id="183589"/>
    <lineage>
        <taxon>Eukaryota</taxon>
        <taxon>Sar</taxon>
        <taxon>Stramenopiles</taxon>
        <taxon>Ochrophyta</taxon>
        <taxon>Bacillariophyta</taxon>
        <taxon>Bacillariophyceae</taxon>
        <taxon>Bacillariophycidae</taxon>
        <taxon>Bacillariales</taxon>
        <taxon>Bacillariaceae</taxon>
        <taxon>Pseudo-nitzschia</taxon>
    </lineage>
</organism>
<dbReference type="OrthoDB" id="75502at2759"/>
<dbReference type="Proteomes" id="UP000291116">
    <property type="component" value="Unassembled WGS sequence"/>
</dbReference>
<evidence type="ECO:0000256" key="3">
    <source>
        <dbReference type="SAM" id="SignalP"/>
    </source>
</evidence>
<feature type="region of interest" description="Disordered" evidence="1">
    <location>
        <begin position="420"/>
        <end position="449"/>
    </location>
</feature>